<dbReference type="GeneID" id="100381847"/>
<reference evidence="1" key="1">
    <citation type="journal article" date="2009" name="PLoS Genet.">
        <title>Sequencing, mapping, and analysis of 27,455 maize full-length cDNAs.</title>
        <authorList>
            <person name="Soderlund C."/>
            <person name="Descour A."/>
            <person name="Kudrna D."/>
            <person name="Bomhoff M."/>
            <person name="Boyd L."/>
            <person name="Currie J."/>
            <person name="Angelova A."/>
            <person name="Collura K."/>
            <person name="Wissotski M."/>
            <person name="Ashley E."/>
            <person name="Morrow D."/>
            <person name="Fernandes J."/>
            <person name="Walbot V."/>
            <person name="Yu Y."/>
        </authorList>
    </citation>
    <scope>NUCLEOTIDE SEQUENCE</scope>
    <source>
        <strain evidence="1">B73</strain>
    </source>
</reference>
<dbReference type="InterPro" id="IPR006912">
    <property type="entry name" value="Harbinger_derived_prot"/>
</dbReference>
<dbReference type="PANTHER" id="PTHR47150:SF7">
    <property type="entry name" value="NUCLEASE"/>
    <property type="match status" value="1"/>
</dbReference>
<dbReference type="AlphaFoldDB" id="C0P294"/>
<dbReference type="Pfam" id="PF04827">
    <property type="entry name" value="Plant_tran"/>
    <property type="match status" value="1"/>
</dbReference>
<sequence length="435" mass="49749">MESLKSLVLSSSSDDSDDEIDTLLLAEHVEHLVVGDTSTRRRRSSLPRRVIHRDHAAGENLIKHHYFGPNPVYPSHVFRRRFRMHRPLFLRILRAVQREDEYFTIRCDATGLAGLGPLQKVCAALRILAYGLPTDAVDEYIQIGQTTAKDCLIRFCRAIISSFSERYLRIPNHDDIARILRVNADRGFPGMLGSIDCMQWEWRNCPTAWRGQFCGRNSRPTMILEAVAGYDLWIWHAFFGMPGTNNDLNVLHRSPVFDPLRNGTMPPVHFTINGTTYNFGYYLADGIYPNWPTFVKAIRHAFEEKKVHFTTKQESCRKDIERAFGVLQARWAVLRGPAYGWDRNHLAEMMTACIIMHNMIVEDEGDGAANVDFIGPSGPPEPCNNTAEGRNEWLNNHIRSELPNDPDQDITCQATYLSLQHNLIEHMWARRGSMG</sequence>
<dbReference type="OrthoDB" id="674642at2759"/>
<dbReference type="RefSeq" id="NP_001168109.1">
    <property type="nucleotide sequence ID" value="NM_001174638.1"/>
</dbReference>
<evidence type="ECO:0000313" key="1">
    <source>
        <dbReference type="EMBL" id="ACN27110.1"/>
    </source>
</evidence>
<dbReference type="PANTHER" id="PTHR47150">
    <property type="entry name" value="OS12G0169200 PROTEIN"/>
    <property type="match status" value="1"/>
</dbReference>
<dbReference type="KEGG" id="zma:100381847"/>
<protein>
    <submittedName>
        <fullName evidence="1">Uncharacterized protein</fullName>
    </submittedName>
</protein>
<dbReference type="EMBL" id="BT062413">
    <property type="protein sequence ID" value="ACN27110.1"/>
    <property type="molecule type" value="mRNA"/>
</dbReference>
<name>C0P294_MAIZE</name>
<proteinExistence type="evidence at transcript level"/>
<organism evidence="1">
    <name type="scientific">Zea mays</name>
    <name type="common">Maize</name>
    <dbReference type="NCBI Taxonomy" id="4577"/>
    <lineage>
        <taxon>Eukaryota</taxon>
        <taxon>Viridiplantae</taxon>
        <taxon>Streptophyta</taxon>
        <taxon>Embryophyta</taxon>
        <taxon>Tracheophyta</taxon>
        <taxon>Spermatophyta</taxon>
        <taxon>Magnoliopsida</taxon>
        <taxon>Liliopsida</taxon>
        <taxon>Poales</taxon>
        <taxon>Poaceae</taxon>
        <taxon>PACMAD clade</taxon>
        <taxon>Panicoideae</taxon>
        <taxon>Andropogonodae</taxon>
        <taxon>Andropogoneae</taxon>
        <taxon>Tripsacinae</taxon>
        <taxon>Zea</taxon>
    </lineage>
</organism>
<accession>C0P294</accession>